<gene>
    <name evidence="12" type="ORF">PENTCL1PPCAC_22697</name>
</gene>
<name>A0AAV5U206_9BILA</name>
<evidence type="ECO:0000256" key="2">
    <source>
        <dbReference type="ARBA" id="ARBA00005988"/>
    </source>
</evidence>
<dbReference type="Pfam" id="PF13620">
    <property type="entry name" value="CarboxypepD_reg"/>
    <property type="match status" value="1"/>
</dbReference>
<dbReference type="Gene3D" id="2.60.40.1120">
    <property type="entry name" value="Carboxypeptidase-like, regulatory domain"/>
    <property type="match status" value="1"/>
</dbReference>
<reference evidence="12" key="1">
    <citation type="submission" date="2023-10" db="EMBL/GenBank/DDBJ databases">
        <title>Genome assembly of Pristionchus species.</title>
        <authorList>
            <person name="Yoshida K."/>
            <person name="Sommer R.J."/>
        </authorList>
    </citation>
    <scope>NUCLEOTIDE SEQUENCE</scope>
    <source>
        <strain evidence="12">RS0144</strain>
    </source>
</reference>
<dbReference type="PROSITE" id="PS00132">
    <property type="entry name" value="CARBOXYPEPT_ZN_1"/>
    <property type="match status" value="1"/>
</dbReference>
<dbReference type="EMBL" id="BTSX01000005">
    <property type="protein sequence ID" value="GMT00523.1"/>
    <property type="molecule type" value="Genomic_DNA"/>
</dbReference>
<keyword evidence="6" id="KW-0378">Hydrolase</keyword>
<dbReference type="SUPFAM" id="SSF49464">
    <property type="entry name" value="Carboxypeptidase regulatory domain-like"/>
    <property type="match status" value="1"/>
</dbReference>
<dbReference type="GO" id="GO:0006518">
    <property type="term" value="P:peptide metabolic process"/>
    <property type="evidence" value="ECO:0007669"/>
    <property type="project" value="TreeGrafter"/>
</dbReference>
<keyword evidence="10" id="KW-0732">Signal</keyword>
<dbReference type="InterPro" id="IPR057246">
    <property type="entry name" value="CARBOXYPEPT_ZN_1"/>
</dbReference>
<evidence type="ECO:0000256" key="7">
    <source>
        <dbReference type="ARBA" id="ARBA00022833"/>
    </source>
</evidence>
<dbReference type="GO" id="GO:0005615">
    <property type="term" value="C:extracellular space"/>
    <property type="evidence" value="ECO:0007669"/>
    <property type="project" value="TreeGrafter"/>
</dbReference>
<dbReference type="SMART" id="SM00631">
    <property type="entry name" value="Zn_pept"/>
    <property type="match status" value="1"/>
</dbReference>
<organism evidence="12 13">
    <name type="scientific">Pristionchus entomophagus</name>
    <dbReference type="NCBI Taxonomy" id="358040"/>
    <lineage>
        <taxon>Eukaryota</taxon>
        <taxon>Metazoa</taxon>
        <taxon>Ecdysozoa</taxon>
        <taxon>Nematoda</taxon>
        <taxon>Chromadorea</taxon>
        <taxon>Rhabditida</taxon>
        <taxon>Rhabditina</taxon>
        <taxon>Diplogasteromorpha</taxon>
        <taxon>Diplogasteroidea</taxon>
        <taxon>Neodiplogasteridae</taxon>
        <taxon>Pristionchus</taxon>
    </lineage>
</organism>
<keyword evidence="8" id="KW-0325">Glycoprotein</keyword>
<dbReference type="InterPro" id="IPR000834">
    <property type="entry name" value="Peptidase_M14"/>
</dbReference>
<dbReference type="PANTHER" id="PTHR11532">
    <property type="entry name" value="PROTEASE M14 CARBOXYPEPTIDASE"/>
    <property type="match status" value="1"/>
</dbReference>
<feature type="signal peptide" evidence="10">
    <location>
        <begin position="1"/>
        <end position="20"/>
    </location>
</feature>
<evidence type="ECO:0000256" key="3">
    <source>
        <dbReference type="ARBA" id="ARBA00022645"/>
    </source>
</evidence>
<dbReference type="Gene3D" id="3.40.630.10">
    <property type="entry name" value="Zn peptidases"/>
    <property type="match status" value="1"/>
</dbReference>
<dbReference type="CDD" id="cd03858">
    <property type="entry name" value="M14_CP_N-E_like"/>
    <property type="match status" value="1"/>
</dbReference>
<proteinExistence type="inferred from homology"/>
<dbReference type="PRINTS" id="PR00765">
    <property type="entry name" value="CRBOXYPTASEA"/>
</dbReference>
<dbReference type="GO" id="GO:0016485">
    <property type="term" value="P:protein processing"/>
    <property type="evidence" value="ECO:0007669"/>
    <property type="project" value="TreeGrafter"/>
</dbReference>
<comment type="cofactor">
    <cofactor evidence="1">
        <name>Zn(2+)</name>
        <dbReference type="ChEBI" id="CHEBI:29105"/>
    </cofactor>
</comment>
<protein>
    <recommendedName>
        <fullName evidence="11">Peptidase M14 domain-containing protein</fullName>
    </recommendedName>
</protein>
<dbReference type="InterPro" id="IPR050753">
    <property type="entry name" value="Peptidase_M14_domain"/>
</dbReference>
<evidence type="ECO:0000313" key="12">
    <source>
        <dbReference type="EMBL" id="GMT00523.1"/>
    </source>
</evidence>
<evidence type="ECO:0000256" key="5">
    <source>
        <dbReference type="ARBA" id="ARBA00022723"/>
    </source>
</evidence>
<evidence type="ECO:0000256" key="8">
    <source>
        <dbReference type="ARBA" id="ARBA00023180"/>
    </source>
</evidence>
<dbReference type="PANTHER" id="PTHR11532:SF62">
    <property type="entry name" value="CARBOXYPEPTIDASE D"/>
    <property type="match status" value="1"/>
</dbReference>
<evidence type="ECO:0000313" key="13">
    <source>
        <dbReference type="Proteomes" id="UP001432027"/>
    </source>
</evidence>
<dbReference type="SUPFAM" id="SSF53187">
    <property type="entry name" value="Zn-dependent exopeptidases"/>
    <property type="match status" value="1"/>
</dbReference>
<dbReference type="FunFam" id="3.40.630.10:FF:000020">
    <property type="entry name" value="Carboxypeptidase D"/>
    <property type="match status" value="1"/>
</dbReference>
<dbReference type="GO" id="GO:0008270">
    <property type="term" value="F:zinc ion binding"/>
    <property type="evidence" value="ECO:0007669"/>
    <property type="project" value="InterPro"/>
</dbReference>
<evidence type="ECO:0000259" key="11">
    <source>
        <dbReference type="PROSITE" id="PS52035"/>
    </source>
</evidence>
<dbReference type="CDD" id="cd11308">
    <property type="entry name" value="Peptidase_M14NE-CP-C_like"/>
    <property type="match status" value="1"/>
</dbReference>
<dbReference type="Proteomes" id="UP001432027">
    <property type="component" value="Unassembled WGS sequence"/>
</dbReference>
<keyword evidence="7" id="KW-0862">Zinc</keyword>
<keyword evidence="4" id="KW-0645">Protease</keyword>
<dbReference type="PROSITE" id="PS52035">
    <property type="entry name" value="PEPTIDASE_M14"/>
    <property type="match status" value="1"/>
</dbReference>
<dbReference type="Pfam" id="PF00246">
    <property type="entry name" value="Peptidase_M14"/>
    <property type="match status" value="1"/>
</dbReference>
<dbReference type="InterPro" id="IPR057247">
    <property type="entry name" value="CARBOXYPEPT_ZN_2"/>
</dbReference>
<evidence type="ECO:0000256" key="4">
    <source>
        <dbReference type="ARBA" id="ARBA00022670"/>
    </source>
</evidence>
<dbReference type="InterPro" id="IPR008969">
    <property type="entry name" value="CarboxyPept-like_regulatory"/>
</dbReference>
<accession>A0AAV5U206</accession>
<keyword evidence="5" id="KW-0479">Metal-binding</keyword>
<comment type="similarity">
    <text evidence="2 9">Belongs to the peptidase M14 family.</text>
</comment>
<evidence type="ECO:0000256" key="10">
    <source>
        <dbReference type="SAM" id="SignalP"/>
    </source>
</evidence>
<feature type="domain" description="Peptidase M14" evidence="11">
    <location>
        <begin position="78"/>
        <end position="375"/>
    </location>
</feature>
<evidence type="ECO:0000256" key="9">
    <source>
        <dbReference type="PROSITE-ProRule" id="PRU01379"/>
    </source>
</evidence>
<feature type="active site" description="Proton donor/acceptor" evidence="9">
    <location>
        <position position="345"/>
    </location>
</feature>
<keyword evidence="13" id="KW-1185">Reference proteome</keyword>
<feature type="chain" id="PRO_5043887727" description="Peptidase M14 domain-containing protein" evidence="10">
    <location>
        <begin position="21"/>
        <end position="586"/>
    </location>
</feature>
<comment type="caution">
    <text evidence="12">The sequence shown here is derived from an EMBL/GenBank/DDBJ whole genome shotgun (WGS) entry which is preliminary data.</text>
</comment>
<keyword evidence="3" id="KW-0121">Carboxypeptidase</keyword>
<evidence type="ECO:0000256" key="1">
    <source>
        <dbReference type="ARBA" id="ARBA00001947"/>
    </source>
</evidence>
<dbReference type="AlphaFoldDB" id="A0AAV5U206"/>
<evidence type="ECO:0000256" key="6">
    <source>
        <dbReference type="ARBA" id="ARBA00022801"/>
    </source>
</evidence>
<dbReference type="GO" id="GO:0004181">
    <property type="term" value="F:metallocarboxypeptidase activity"/>
    <property type="evidence" value="ECO:0007669"/>
    <property type="project" value="InterPro"/>
</dbReference>
<sequence>MAFLYKLCILVPLVVPSIWSLDWNSDIITTQEEREKEENDALSKYFNATKRDVNHFPSWEKMKEMIGSFEDVDKTKIRNHDYTRMTSWLKETALSYPNITSLYSAGKSTEGRDLWVLIISDNPFVHEELEPEIKYVGNMHGNEVVGRETLLYLIDILCKNYGKNKWLTELVDGMRIHIMPSMNPDGYERGFDGDRQGYTGRENVHGIDLNRNFPPKYASHREKTSGLYPEVETLAVMGWLKSQPFVLSANLHGGSLVANYPFDDSESGQDGIYTMSQDDKLFVEMAYRYARGHSNMWKTGRRCGLSANGDVFVNGITNGAAWYHLAGGMQDWQYRFTNSLEITIEMGCFKFPTNAMLPKLWDEHKFGMLSFLSLGMGGVRGVVRDSNGNPIGNASIVINEGKPIYTTLSGEYWRILTPGEHTITIIGDSYESESFSVNLPLPSSMEVRNVTLSSCSSPLTKREENIEEEEERFVWQSLDILPWYQCLFLVFSLRHASLLHPLKSHLISPFSSFPIIHLPSLPQFINSIHGLSLWSHRVLHHQSSSLNEILSLLSSRRIVLILVSQRPLIAMDSATMKGKRLEWLRK</sequence>
<dbReference type="PROSITE" id="PS00133">
    <property type="entry name" value="CARBOXYPEPT_ZN_2"/>
    <property type="match status" value="1"/>
</dbReference>